<comment type="similarity">
    <text evidence="1">Belongs to the short-chain dehydrogenases/reductases (SDR) family.</text>
</comment>
<keyword evidence="2" id="KW-0560">Oxidoreductase</keyword>
<evidence type="ECO:0000256" key="1">
    <source>
        <dbReference type="ARBA" id="ARBA00006484"/>
    </source>
</evidence>
<dbReference type="GO" id="GO:0008206">
    <property type="term" value="P:bile acid metabolic process"/>
    <property type="evidence" value="ECO:0007669"/>
    <property type="project" value="UniProtKB-ARBA"/>
</dbReference>
<dbReference type="FunFam" id="3.40.50.720:FF:000084">
    <property type="entry name" value="Short-chain dehydrogenase reductase"/>
    <property type="match status" value="1"/>
</dbReference>
<dbReference type="CDD" id="cd05374">
    <property type="entry name" value="17beta-HSD-like_SDR_c"/>
    <property type="match status" value="1"/>
</dbReference>
<dbReference type="InterPro" id="IPR020904">
    <property type="entry name" value="Sc_DH/Rdtase_CS"/>
</dbReference>
<dbReference type="Pfam" id="PF00106">
    <property type="entry name" value="adh_short"/>
    <property type="match status" value="1"/>
</dbReference>
<accession>A0A916K713</accession>
<sequence>MLEHETKIALVTGASSGFGLLTSVALAQQGYRVIAAMRNPDNRGPLLEQAGQAGVADRLEVARMDVTDHGTVHAVVADAIRKHGRIDALINNAGYAAGGFVEDVPMEAWRAQMETNVFGLIAVTRAVLPHMRKQGFGTIVNVSSVSGLMAFPGYAPYSASKFAVEGFSEALRLEMKPFGIRVVLIEPGAYRTDIWRKGFDAIHVSEASPYRGLLDKVLAYSRKTSETAPDPSEIARRIVKIVRSPKSRFRTMSGQGVRLAVWGRTLLPWSWYEAIIMRFLK</sequence>
<reference evidence="4" key="1">
    <citation type="submission" date="2021-06" db="EMBL/GenBank/DDBJ databases">
        <authorList>
            <person name="Criscuolo A."/>
        </authorList>
    </citation>
    <scope>NUCLEOTIDE SEQUENCE</scope>
    <source>
        <strain evidence="4">CIP111600</strain>
    </source>
</reference>
<proteinExistence type="inferred from homology"/>
<organism evidence="4 5">
    <name type="scientific">Paenibacillus solanacearum</name>
    <dbReference type="NCBI Taxonomy" id="2048548"/>
    <lineage>
        <taxon>Bacteria</taxon>
        <taxon>Bacillati</taxon>
        <taxon>Bacillota</taxon>
        <taxon>Bacilli</taxon>
        <taxon>Bacillales</taxon>
        <taxon>Paenibacillaceae</taxon>
        <taxon>Paenibacillus</taxon>
    </lineage>
</organism>
<name>A0A916K713_9BACL</name>
<dbReference type="Proteomes" id="UP000693672">
    <property type="component" value="Unassembled WGS sequence"/>
</dbReference>
<dbReference type="NCBIfam" id="NF005372">
    <property type="entry name" value="PRK06914.1"/>
    <property type="match status" value="1"/>
</dbReference>
<evidence type="ECO:0000313" key="4">
    <source>
        <dbReference type="EMBL" id="CAG7641969.1"/>
    </source>
</evidence>
<comment type="caution">
    <text evidence="4">The sequence shown here is derived from an EMBL/GenBank/DDBJ whole genome shotgun (WGS) entry which is preliminary data.</text>
</comment>
<evidence type="ECO:0000259" key="3">
    <source>
        <dbReference type="SMART" id="SM00822"/>
    </source>
</evidence>
<dbReference type="PANTHER" id="PTHR43976">
    <property type="entry name" value="SHORT CHAIN DEHYDROGENASE"/>
    <property type="match status" value="1"/>
</dbReference>
<dbReference type="PROSITE" id="PS00061">
    <property type="entry name" value="ADH_SHORT"/>
    <property type="match status" value="1"/>
</dbReference>
<dbReference type="InterPro" id="IPR051911">
    <property type="entry name" value="SDR_oxidoreductase"/>
</dbReference>
<dbReference type="GO" id="GO:0016491">
    <property type="term" value="F:oxidoreductase activity"/>
    <property type="evidence" value="ECO:0007669"/>
    <property type="project" value="UniProtKB-KW"/>
</dbReference>
<dbReference type="PANTHER" id="PTHR43976:SF16">
    <property type="entry name" value="SHORT-CHAIN DEHYDROGENASE_REDUCTASE FAMILY PROTEIN"/>
    <property type="match status" value="1"/>
</dbReference>
<feature type="domain" description="Ketoreductase" evidence="3">
    <location>
        <begin position="7"/>
        <end position="188"/>
    </location>
</feature>
<dbReference type="RefSeq" id="WP_218094014.1">
    <property type="nucleotide sequence ID" value="NZ_CAJVAS010000022.1"/>
</dbReference>
<dbReference type="SMART" id="SM00822">
    <property type="entry name" value="PKS_KR"/>
    <property type="match status" value="1"/>
</dbReference>
<dbReference type="InterPro" id="IPR057326">
    <property type="entry name" value="KR_dom"/>
</dbReference>
<gene>
    <name evidence="4" type="ORF">PAESOLCIP111_04289</name>
</gene>
<dbReference type="InterPro" id="IPR002347">
    <property type="entry name" value="SDR_fam"/>
</dbReference>
<evidence type="ECO:0000313" key="5">
    <source>
        <dbReference type="Proteomes" id="UP000693672"/>
    </source>
</evidence>
<protein>
    <recommendedName>
        <fullName evidence="3">Ketoreductase domain-containing protein</fullName>
    </recommendedName>
</protein>
<evidence type="ECO:0000256" key="2">
    <source>
        <dbReference type="ARBA" id="ARBA00023002"/>
    </source>
</evidence>
<dbReference type="EMBL" id="CAJVAS010000022">
    <property type="protein sequence ID" value="CAG7641969.1"/>
    <property type="molecule type" value="Genomic_DNA"/>
</dbReference>
<keyword evidence="5" id="KW-1185">Reference proteome</keyword>
<dbReference type="AlphaFoldDB" id="A0A916K713"/>